<keyword evidence="2 5" id="KW-0238">DNA-binding</keyword>
<protein>
    <recommendedName>
        <fullName evidence="7">T-box domain-containing protein</fullName>
    </recommendedName>
</protein>
<feature type="compositionally biased region" description="Polar residues" evidence="6">
    <location>
        <begin position="12"/>
        <end position="52"/>
    </location>
</feature>
<comment type="caution">
    <text evidence="8">The sequence shown here is derived from an EMBL/GenBank/DDBJ whole genome shotgun (WGS) entry which is preliminary data.</text>
</comment>
<dbReference type="GO" id="GO:0003677">
    <property type="term" value="F:DNA binding"/>
    <property type="evidence" value="ECO:0007669"/>
    <property type="project" value="UniProtKB-UniRule"/>
</dbReference>
<evidence type="ECO:0000259" key="7">
    <source>
        <dbReference type="PROSITE" id="PS50252"/>
    </source>
</evidence>
<feature type="compositionally biased region" description="Low complexity" evidence="6">
    <location>
        <begin position="177"/>
        <end position="194"/>
    </location>
</feature>
<dbReference type="GO" id="GO:0005634">
    <property type="term" value="C:nucleus"/>
    <property type="evidence" value="ECO:0007669"/>
    <property type="project" value="UniProtKB-SubCell"/>
</dbReference>
<feature type="domain" description="T-box" evidence="7">
    <location>
        <begin position="329"/>
        <end position="352"/>
    </location>
</feature>
<dbReference type="InterPro" id="IPR036960">
    <property type="entry name" value="T-box_sf"/>
</dbReference>
<feature type="compositionally biased region" description="Polar residues" evidence="6">
    <location>
        <begin position="195"/>
        <end position="212"/>
    </location>
</feature>
<organism evidence="8 9">
    <name type="scientific">Elysia chlorotica</name>
    <name type="common">Eastern emerald elysia</name>
    <name type="synonym">Sea slug</name>
    <dbReference type="NCBI Taxonomy" id="188477"/>
    <lineage>
        <taxon>Eukaryota</taxon>
        <taxon>Metazoa</taxon>
        <taxon>Spiralia</taxon>
        <taxon>Lophotrochozoa</taxon>
        <taxon>Mollusca</taxon>
        <taxon>Gastropoda</taxon>
        <taxon>Heterobranchia</taxon>
        <taxon>Euthyneura</taxon>
        <taxon>Panpulmonata</taxon>
        <taxon>Sacoglossa</taxon>
        <taxon>Placobranchoidea</taxon>
        <taxon>Plakobranchidae</taxon>
        <taxon>Elysia</taxon>
    </lineage>
</organism>
<evidence type="ECO:0000256" key="2">
    <source>
        <dbReference type="ARBA" id="ARBA00023125"/>
    </source>
</evidence>
<comment type="subcellular location">
    <subcellularLocation>
        <location evidence="5">Nucleus</location>
    </subcellularLocation>
</comment>
<proteinExistence type="predicted"/>
<feature type="region of interest" description="Disordered" evidence="6">
    <location>
        <begin position="99"/>
        <end position="160"/>
    </location>
</feature>
<dbReference type="AlphaFoldDB" id="A0A3S1B9Q7"/>
<evidence type="ECO:0000256" key="6">
    <source>
        <dbReference type="SAM" id="MobiDB-lite"/>
    </source>
</evidence>
<feature type="compositionally biased region" description="Low complexity" evidence="6">
    <location>
        <begin position="113"/>
        <end position="124"/>
    </location>
</feature>
<evidence type="ECO:0000313" key="9">
    <source>
        <dbReference type="Proteomes" id="UP000271974"/>
    </source>
</evidence>
<dbReference type="GO" id="GO:0045893">
    <property type="term" value="P:positive regulation of DNA-templated transcription"/>
    <property type="evidence" value="ECO:0007669"/>
    <property type="project" value="InterPro"/>
</dbReference>
<comment type="caution">
    <text evidence="5">Lacks conserved residue(s) required for the propagation of feature annotation.</text>
</comment>
<feature type="region of interest" description="Disordered" evidence="6">
    <location>
        <begin position="177"/>
        <end position="212"/>
    </location>
</feature>
<dbReference type="Pfam" id="PF00907">
    <property type="entry name" value="T-box"/>
    <property type="match status" value="1"/>
</dbReference>
<sequence length="352" mass="38403">MPSPSSCPPSSDTVKTVCSVSPETSPGTVRSPSPTNQNRQPYLGQQSQVQHVHQPFNTLHGQSYPYPHHFLGQVYSSHKMYSQQYANSQPQILPQLTHQQHQDFLTKGRRAASTSSSSPSSSSLPPSPDFPHHHIQHPQAHFDPHLPPVATPVRPQQLSPKASNFSIAAILGGSFTRNTQSSSSSNSVITTHHSPNSSSDKSRFTGNGESCATTRKIRDSHILARGVRRPAAYNFELDSAESRPNSPTPPLTPTTPSVTSPTRDCDVDVEIDVDGNDSAAIATLPQRKCPDASCNDDISSTCKPSISKAKDEVLKAREEGETTKVKCRLETKDLWDKFHELGTEMIITKTGR</sequence>
<feature type="region of interest" description="Disordered" evidence="6">
    <location>
        <begin position="1"/>
        <end position="52"/>
    </location>
</feature>
<accession>A0A3S1B9Q7</accession>
<keyword evidence="4 5" id="KW-0539">Nucleus</keyword>
<gene>
    <name evidence="8" type="ORF">EGW08_016787</name>
</gene>
<evidence type="ECO:0000256" key="4">
    <source>
        <dbReference type="ARBA" id="ARBA00023242"/>
    </source>
</evidence>
<dbReference type="EMBL" id="RQTK01000741">
    <property type="protein sequence ID" value="RUS75464.1"/>
    <property type="molecule type" value="Genomic_DNA"/>
</dbReference>
<evidence type="ECO:0000256" key="3">
    <source>
        <dbReference type="ARBA" id="ARBA00023163"/>
    </source>
</evidence>
<dbReference type="Proteomes" id="UP000271974">
    <property type="component" value="Unassembled WGS sequence"/>
</dbReference>
<dbReference type="Gene3D" id="2.60.40.820">
    <property type="entry name" value="Transcription factor, T-box"/>
    <property type="match status" value="1"/>
</dbReference>
<dbReference type="STRING" id="188477.A0A3S1B9Q7"/>
<evidence type="ECO:0000256" key="5">
    <source>
        <dbReference type="PROSITE-ProRule" id="PRU00201"/>
    </source>
</evidence>
<keyword evidence="9" id="KW-1185">Reference proteome</keyword>
<evidence type="ECO:0000256" key="1">
    <source>
        <dbReference type="ARBA" id="ARBA00023015"/>
    </source>
</evidence>
<dbReference type="GO" id="GO:0003700">
    <property type="term" value="F:DNA-binding transcription factor activity"/>
    <property type="evidence" value="ECO:0007669"/>
    <property type="project" value="InterPro"/>
</dbReference>
<dbReference type="SUPFAM" id="SSF49417">
    <property type="entry name" value="p53-like transcription factors"/>
    <property type="match status" value="1"/>
</dbReference>
<reference evidence="8 9" key="1">
    <citation type="submission" date="2019-01" db="EMBL/GenBank/DDBJ databases">
        <title>A draft genome assembly of the solar-powered sea slug Elysia chlorotica.</title>
        <authorList>
            <person name="Cai H."/>
            <person name="Li Q."/>
            <person name="Fang X."/>
            <person name="Li J."/>
            <person name="Curtis N.E."/>
            <person name="Altenburger A."/>
            <person name="Shibata T."/>
            <person name="Feng M."/>
            <person name="Maeda T."/>
            <person name="Schwartz J.A."/>
            <person name="Shigenobu S."/>
            <person name="Lundholm N."/>
            <person name="Nishiyama T."/>
            <person name="Yang H."/>
            <person name="Hasebe M."/>
            <person name="Li S."/>
            <person name="Pierce S.K."/>
            <person name="Wang J."/>
        </authorList>
    </citation>
    <scope>NUCLEOTIDE SEQUENCE [LARGE SCALE GENOMIC DNA]</scope>
    <source>
        <strain evidence="8">EC2010</strain>
        <tissue evidence="8">Whole organism of an adult</tissue>
    </source>
</reference>
<dbReference type="PROSITE" id="PS50252">
    <property type="entry name" value="TBOX_3"/>
    <property type="match status" value="1"/>
</dbReference>
<dbReference type="InterPro" id="IPR008967">
    <property type="entry name" value="p53-like_TF_DNA-bd_sf"/>
</dbReference>
<feature type="region of interest" description="Disordered" evidence="6">
    <location>
        <begin position="238"/>
        <end position="263"/>
    </location>
</feature>
<dbReference type="OrthoDB" id="7442607at2759"/>
<keyword evidence="1" id="KW-0805">Transcription regulation</keyword>
<evidence type="ECO:0000313" key="8">
    <source>
        <dbReference type="EMBL" id="RUS75464.1"/>
    </source>
</evidence>
<keyword evidence="3" id="KW-0804">Transcription</keyword>
<dbReference type="InterPro" id="IPR046360">
    <property type="entry name" value="T-box_DNA-bd"/>
</dbReference>
<name>A0A3S1B9Q7_ELYCH</name>